<evidence type="ECO:0000313" key="1">
    <source>
        <dbReference type="EMBL" id="MBL1120656.1"/>
    </source>
</evidence>
<evidence type="ECO:0000313" key="2">
    <source>
        <dbReference type="Proteomes" id="UP000621510"/>
    </source>
</evidence>
<gene>
    <name evidence="1" type="ORF">JK364_51615</name>
</gene>
<organism evidence="1 2">
    <name type="scientific">Streptomyces endocoffeicus</name>
    <dbReference type="NCBI Taxonomy" id="2898945"/>
    <lineage>
        <taxon>Bacteria</taxon>
        <taxon>Bacillati</taxon>
        <taxon>Actinomycetota</taxon>
        <taxon>Actinomycetes</taxon>
        <taxon>Kitasatosporales</taxon>
        <taxon>Streptomycetaceae</taxon>
        <taxon>Streptomyces</taxon>
    </lineage>
</organism>
<protein>
    <submittedName>
        <fullName evidence="1">Uncharacterized protein</fullName>
    </submittedName>
</protein>
<proteinExistence type="predicted"/>
<dbReference type="EMBL" id="JAERRG010000059">
    <property type="protein sequence ID" value="MBL1120656.1"/>
    <property type="molecule type" value="Genomic_DNA"/>
</dbReference>
<dbReference type="Proteomes" id="UP000621510">
    <property type="component" value="Unassembled WGS sequence"/>
</dbReference>
<name>A0ABS1Q9M2_9ACTN</name>
<comment type="caution">
    <text evidence="1">The sequence shown here is derived from an EMBL/GenBank/DDBJ whole genome shotgun (WGS) entry which is preliminary data.</text>
</comment>
<accession>A0ABS1Q9M2</accession>
<keyword evidence="2" id="KW-1185">Reference proteome</keyword>
<sequence length="238" mass="25185">MLPTHLIRAHGLTADQYRLAHGIAPHQPLESASTSVKKTANGHRVYEQRPDIRAALGGGTVPPTLARGPAVSRCTRQCGAAGPVRRYTSGALARRPHRCLQRLEEIGGPDHACRPVGLPAVPRYAPWSSSRGPSANGHRDECGANGGGRVWHAVRPSIQAAQGAGRRIGHRSTPVRAACGARTTRRWRHCPGRAQTRASASQSGTPVIAVERARSVVNRTVGSMAASVSRGQDATTTP</sequence>
<reference evidence="1 2" key="1">
    <citation type="submission" date="2021-01" db="EMBL/GenBank/DDBJ databases">
        <title>WGS of actinomycetes isolated from Thailand.</title>
        <authorList>
            <person name="Thawai C."/>
        </authorList>
    </citation>
    <scope>NUCLEOTIDE SEQUENCE [LARGE SCALE GENOMIC DNA]</scope>
    <source>
        <strain evidence="1 2">CA3R110</strain>
    </source>
</reference>